<dbReference type="SUPFAM" id="SSF51735">
    <property type="entry name" value="NAD(P)-binding Rossmann-fold domains"/>
    <property type="match status" value="1"/>
</dbReference>
<dbReference type="PRINTS" id="PR00081">
    <property type="entry name" value="GDHRDH"/>
</dbReference>
<proteinExistence type="inferred from homology"/>
<dbReference type="RefSeq" id="XP_007915800.1">
    <property type="nucleotide sequence ID" value="XM_007917609.1"/>
</dbReference>
<dbReference type="GO" id="GO:0016491">
    <property type="term" value="F:oxidoreductase activity"/>
    <property type="evidence" value="ECO:0007669"/>
    <property type="project" value="UniProtKB-KW"/>
</dbReference>
<dbReference type="OrthoDB" id="1274115at2759"/>
<evidence type="ECO:0000313" key="5">
    <source>
        <dbReference type="EMBL" id="EON99414.1"/>
    </source>
</evidence>
<dbReference type="InterPro" id="IPR051911">
    <property type="entry name" value="SDR_oxidoreductase"/>
</dbReference>
<keyword evidence="2" id="KW-0521">NADP</keyword>
<comment type="similarity">
    <text evidence="1 4">Belongs to the short-chain dehydrogenases/reductases (SDR) family.</text>
</comment>
<dbReference type="PANTHER" id="PTHR43976:SF16">
    <property type="entry name" value="SHORT-CHAIN DEHYDROGENASE_REDUCTASE FAMILY PROTEIN"/>
    <property type="match status" value="1"/>
</dbReference>
<dbReference type="PANTHER" id="PTHR43976">
    <property type="entry name" value="SHORT CHAIN DEHYDROGENASE"/>
    <property type="match status" value="1"/>
</dbReference>
<dbReference type="GeneID" id="19325577"/>
<evidence type="ECO:0000256" key="2">
    <source>
        <dbReference type="ARBA" id="ARBA00022857"/>
    </source>
</evidence>
<name>R8BJF8_PHAM7</name>
<evidence type="ECO:0000256" key="1">
    <source>
        <dbReference type="ARBA" id="ARBA00006484"/>
    </source>
</evidence>
<dbReference type="PRINTS" id="PR00080">
    <property type="entry name" value="SDRFAMILY"/>
</dbReference>
<protein>
    <submittedName>
        <fullName evidence="5">Putative short chain oxidoreductase protein</fullName>
    </submittedName>
</protein>
<reference evidence="6" key="1">
    <citation type="journal article" date="2013" name="Genome Announc.">
        <title>Draft genome sequence of the ascomycete Phaeoacremonium aleophilum strain UCR-PA7, a causal agent of the esca disease complex in grapevines.</title>
        <authorList>
            <person name="Blanco-Ulate B."/>
            <person name="Rolshausen P."/>
            <person name="Cantu D."/>
        </authorList>
    </citation>
    <scope>NUCLEOTIDE SEQUENCE [LARGE SCALE GENOMIC DNA]</scope>
    <source>
        <strain evidence="6">UCR-PA7</strain>
    </source>
</reference>
<dbReference type="Gene3D" id="3.40.50.720">
    <property type="entry name" value="NAD(P)-binding Rossmann-like Domain"/>
    <property type="match status" value="1"/>
</dbReference>
<dbReference type="AlphaFoldDB" id="R8BJF8"/>
<dbReference type="Proteomes" id="UP000014074">
    <property type="component" value="Unassembled WGS sequence"/>
</dbReference>
<dbReference type="InterPro" id="IPR002347">
    <property type="entry name" value="SDR_fam"/>
</dbReference>
<gene>
    <name evidence="5" type="ORF">UCRPA7_5062</name>
</gene>
<keyword evidence="3" id="KW-0560">Oxidoreductase</keyword>
<dbReference type="Pfam" id="PF00106">
    <property type="entry name" value="adh_short"/>
    <property type="match status" value="1"/>
</dbReference>
<dbReference type="InterPro" id="IPR036291">
    <property type="entry name" value="NAD(P)-bd_dom_sf"/>
</dbReference>
<dbReference type="EMBL" id="KB933154">
    <property type="protein sequence ID" value="EON99414.1"/>
    <property type="molecule type" value="Genomic_DNA"/>
</dbReference>
<dbReference type="PROSITE" id="PS00061">
    <property type="entry name" value="ADH_SHORT"/>
    <property type="match status" value="1"/>
</dbReference>
<sequence length="284" mass="30274">MATQNLVWFITGANAGFGLLLTELALSHGHTVVATARSFSKFPDSLKSNPKADLVEVEISGPGSAINAVVAGAIQRHGQIDVLVNNAGFGHLGAVEEVSEAEARYQFDVNFFGLLNFTKAVIPYMREQKSGIIVQVSSGAGLWAGVGGPIYVASKHAVEGLAEGLANEVKPLGIRVHLVEPGIFRTDFLKAASQGKQLGEKKEGYLDNGSIMGGLHQSQPGDPKKAVQRMFEMVTGTGMGQGKEWDLRVPLGSDVYGMRDQKIKSLTETAEKMKDISLSTDFAS</sequence>
<dbReference type="InterPro" id="IPR020904">
    <property type="entry name" value="Sc_DH/Rdtase_CS"/>
</dbReference>
<dbReference type="HOGENOM" id="CLU_010194_2_9_1"/>
<evidence type="ECO:0000256" key="4">
    <source>
        <dbReference type="RuleBase" id="RU000363"/>
    </source>
</evidence>
<evidence type="ECO:0000313" key="6">
    <source>
        <dbReference type="Proteomes" id="UP000014074"/>
    </source>
</evidence>
<dbReference type="KEGG" id="tmn:UCRPA7_5062"/>
<organism evidence="5 6">
    <name type="scientific">Phaeoacremonium minimum (strain UCR-PA7)</name>
    <name type="common">Esca disease fungus</name>
    <name type="synonym">Togninia minima</name>
    <dbReference type="NCBI Taxonomy" id="1286976"/>
    <lineage>
        <taxon>Eukaryota</taxon>
        <taxon>Fungi</taxon>
        <taxon>Dikarya</taxon>
        <taxon>Ascomycota</taxon>
        <taxon>Pezizomycotina</taxon>
        <taxon>Sordariomycetes</taxon>
        <taxon>Sordariomycetidae</taxon>
        <taxon>Togniniales</taxon>
        <taxon>Togniniaceae</taxon>
        <taxon>Phaeoacremonium</taxon>
    </lineage>
</organism>
<accession>R8BJF8</accession>
<evidence type="ECO:0000256" key="3">
    <source>
        <dbReference type="ARBA" id="ARBA00023002"/>
    </source>
</evidence>
<keyword evidence="6" id="KW-1185">Reference proteome</keyword>
<dbReference type="CDD" id="cd05374">
    <property type="entry name" value="17beta-HSD-like_SDR_c"/>
    <property type="match status" value="1"/>
</dbReference>
<dbReference type="eggNOG" id="KOG1205">
    <property type="taxonomic scope" value="Eukaryota"/>
</dbReference>